<dbReference type="eggNOG" id="ENOG502SHFM">
    <property type="taxonomic scope" value="Eukaryota"/>
</dbReference>
<protein>
    <submittedName>
        <fullName evidence="2">Uncharacterized protein</fullName>
    </submittedName>
</protein>
<gene>
    <name evidence="2" type="ORF">SETTUDRAFT_110727</name>
</gene>
<keyword evidence="1" id="KW-0812">Transmembrane</keyword>
<dbReference type="RefSeq" id="XP_008026362.1">
    <property type="nucleotide sequence ID" value="XM_008028171.1"/>
</dbReference>
<dbReference type="AlphaFoldDB" id="R0K9M2"/>
<accession>R0K9M2</accession>
<evidence type="ECO:0000256" key="1">
    <source>
        <dbReference type="SAM" id="Phobius"/>
    </source>
</evidence>
<dbReference type="STRING" id="671987.R0K9M2"/>
<evidence type="ECO:0000313" key="3">
    <source>
        <dbReference type="Proteomes" id="UP000016935"/>
    </source>
</evidence>
<feature type="transmembrane region" description="Helical" evidence="1">
    <location>
        <begin position="82"/>
        <end position="99"/>
    </location>
</feature>
<keyword evidence="3" id="KW-1185">Reference proteome</keyword>
<proteinExistence type="predicted"/>
<dbReference type="OrthoDB" id="72269at2759"/>
<sequence length="368" mass="40300">MVPIQSLLLLSGASVVLLWGTMLINGTLNGVSLAAKHGYFPDGRPIRQTFTGYPSVDGNLVVVVAFFDMLITARNVHAPRWLFFEMCNVLAAINTWVLIESRRRGVRNFFLRHIVVFMFLWNMAGAAMVVPLFFYLLARSAYTTRDCTIPLNEACGFPPTLLVNALFPVLMYAASWLGWHAHTQQGLVAWYHLNPMLMIVTVVLASRPGTSLTQLETPKRKSAPNEDAPWVVASFVATGVLSAAVHVSVVLSALAASFTSNTDLGILRLYMPSPRSVFAHPRGSMAALVEGAHLFTQFDWIIVAAACIIITNHLLEKSAPRLIEQAKKTALLWNLLGTVVLGPGAAGSFVLAVRENRMRAMVPAVKTM</sequence>
<keyword evidence="1" id="KW-1133">Transmembrane helix</keyword>
<feature type="transmembrane region" description="Helical" evidence="1">
    <location>
        <begin position="228"/>
        <end position="247"/>
    </location>
</feature>
<organism evidence="2 3">
    <name type="scientific">Exserohilum turcicum (strain 28A)</name>
    <name type="common">Northern leaf blight fungus</name>
    <name type="synonym">Setosphaeria turcica</name>
    <dbReference type="NCBI Taxonomy" id="671987"/>
    <lineage>
        <taxon>Eukaryota</taxon>
        <taxon>Fungi</taxon>
        <taxon>Dikarya</taxon>
        <taxon>Ascomycota</taxon>
        <taxon>Pezizomycotina</taxon>
        <taxon>Dothideomycetes</taxon>
        <taxon>Pleosporomycetidae</taxon>
        <taxon>Pleosporales</taxon>
        <taxon>Pleosporineae</taxon>
        <taxon>Pleosporaceae</taxon>
        <taxon>Exserohilum</taxon>
    </lineage>
</organism>
<reference evidence="2 3" key="2">
    <citation type="journal article" date="2013" name="PLoS Genet.">
        <title>Comparative genome structure, secondary metabolite, and effector coding capacity across Cochliobolus pathogens.</title>
        <authorList>
            <person name="Condon B.J."/>
            <person name="Leng Y."/>
            <person name="Wu D."/>
            <person name="Bushley K.E."/>
            <person name="Ohm R.A."/>
            <person name="Otillar R."/>
            <person name="Martin J."/>
            <person name="Schackwitz W."/>
            <person name="Grimwood J."/>
            <person name="MohdZainudin N."/>
            <person name="Xue C."/>
            <person name="Wang R."/>
            <person name="Manning V.A."/>
            <person name="Dhillon B."/>
            <person name="Tu Z.J."/>
            <person name="Steffenson B.J."/>
            <person name="Salamov A."/>
            <person name="Sun H."/>
            <person name="Lowry S."/>
            <person name="LaButti K."/>
            <person name="Han J."/>
            <person name="Copeland A."/>
            <person name="Lindquist E."/>
            <person name="Barry K."/>
            <person name="Schmutz J."/>
            <person name="Baker S.E."/>
            <person name="Ciuffetti L.M."/>
            <person name="Grigoriev I.V."/>
            <person name="Zhong S."/>
            <person name="Turgeon B.G."/>
        </authorList>
    </citation>
    <scope>NUCLEOTIDE SEQUENCE [LARGE SCALE GENOMIC DNA]</scope>
    <source>
        <strain evidence="3">28A</strain>
    </source>
</reference>
<feature type="transmembrane region" description="Helical" evidence="1">
    <location>
        <begin position="189"/>
        <end position="207"/>
    </location>
</feature>
<feature type="transmembrane region" description="Helical" evidence="1">
    <location>
        <begin position="159"/>
        <end position="177"/>
    </location>
</feature>
<dbReference type="EMBL" id="KB908615">
    <property type="protein sequence ID" value="EOA86099.1"/>
    <property type="molecule type" value="Genomic_DNA"/>
</dbReference>
<dbReference type="HOGENOM" id="CLU_038717_3_0_1"/>
<feature type="transmembrane region" description="Helical" evidence="1">
    <location>
        <begin position="331"/>
        <end position="353"/>
    </location>
</feature>
<name>R0K9M2_EXST2</name>
<feature type="transmembrane region" description="Helical" evidence="1">
    <location>
        <begin position="119"/>
        <end position="138"/>
    </location>
</feature>
<dbReference type="Proteomes" id="UP000016935">
    <property type="component" value="Unassembled WGS sequence"/>
</dbReference>
<evidence type="ECO:0000313" key="2">
    <source>
        <dbReference type="EMBL" id="EOA86099.1"/>
    </source>
</evidence>
<feature type="transmembrane region" description="Helical" evidence="1">
    <location>
        <begin position="292"/>
        <end position="311"/>
    </location>
</feature>
<keyword evidence="1" id="KW-0472">Membrane</keyword>
<reference evidence="2 3" key="1">
    <citation type="journal article" date="2012" name="PLoS Pathog.">
        <title>Diverse lifestyles and strategies of plant pathogenesis encoded in the genomes of eighteen Dothideomycetes fungi.</title>
        <authorList>
            <person name="Ohm R.A."/>
            <person name="Feau N."/>
            <person name="Henrissat B."/>
            <person name="Schoch C.L."/>
            <person name="Horwitz B.A."/>
            <person name="Barry K.W."/>
            <person name="Condon B.J."/>
            <person name="Copeland A.C."/>
            <person name="Dhillon B."/>
            <person name="Glaser F."/>
            <person name="Hesse C.N."/>
            <person name="Kosti I."/>
            <person name="LaButti K."/>
            <person name="Lindquist E.A."/>
            <person name="Lucas S."/>
            <person name="Salamov A.A."/>
            <person name="Bradshaw R.E."/>
            <person name="Ciuffetti L."/>
            <person name="Hamelin R.C."/>
            <person name="Kema G.H.J."/>
            <person name="Lawrence C."/>
            <person name="Scott J.A."/>
            <person name="Spatafora J.W."/>
            <person name="Turgeon B.G."/>
            <person name="de Wit P.J.G.M."/>
            <person name="Zhong S."/>
            <person name="Goodwin S.B."/>
            <person name="Grigoriev I.V."/>
        </authorList>
    </citation>
    <scope>NUCLEOTIDE SEQUENCE [LARGE SCALE GENOMIC DNA]</scope>
    <source>
        <strain evidence="3">28A</strain>
    </source>
</reference>
<dbReference type="GeneID" id="19395439"/>